<evidence type="ECO:0000256" key="1">
    <source>
        <dbReference type="SAM" id="MobiDB-lite"/>
    </source>
</evidence>
<organism evidence="2 3">
    <name type="scientific">Sphagnum jensenii</name>
    <dbReference type="NCBI Taxonomy" id="128206"/>
    <lineage>
        <taxon>Eukaryota</taxon>
        <taxon>Viridiplantae</taxon>
        <taxon>Streptophyta</taxon>
        <taxon>Embryophyta</taxon>
        <taxon>Bryophyta</taxon>
        <taxon>Sphagnophytina</taxon>
        <taxon>Sphagnopsida</taxon>
        <taxon>Sphagnales</taxon>
        <taxon>Sphagnaceae</taxon>
        <taxon>Sphagnum</taxon>
    </lineage>
</organism>
<feature type="compositionally biased region" description="Polar residues" evidence="1">
    <location>
        <begin position="46"/>
        <end position="55"/>
    </location>
</feature>
<evidence type="ECO:0000313" key="2">
    <source>
        <dbReference type="EMBL" id="CAK9276317.1"/>
    </source>
</evidence>
<gene>
    <name evidence="2" type="ORF">CSSPJE1EN1_LOCUS21795</name>
</gene>
<evidence type="ECO:0000313" key="3">
    <source>
        <dbReference type="Proteomes" id="UP001497444"/>
    </source>
</evidence>
<reference evidence="2" key="1">
    <citation type="submission" date="2024-02" db="EMBL/GenBank/DDBJ databases">
        <authorList>
            <consortium name="ELIXIR-Norway"/>
            <consortium name="Elixir Norway"/>
        </authorList>
    </citation>
    <scope>NUCLEOTIDE SEQUENCE</scope>
</reference>
<dbReference type="Proteomes" id="UP001497444">
    <property type="component" value="Chromosome 7"/>
</dbReference>
<feature type="region of interest" description="Disordered" evidence="1">
    <location>
        <begin position="43"/>
        <end position="79"/>
    </location>
</feature>
<proteinExistence type="predicted"/>
<protein>
    <submittedName>
        <fullName evidence="2">Uncharacterized protein</fullName>
    </submittedName>
</protein>
<keyword evidence="3" id="KW-1185">Reference proteome</keyword>
<dbReference type="EMBL" id="OZ020102">
    <property type="protein sequence ID" value="CAK9276317.1"/>
    <property type="molecule type" value="Genomic_DNA"/>
</dbReference>
<sequence>MVITAAPLEDAQHLTPQYDHLHQEAEAQFSEVAWRQFRNKEAGGNADNTLMLQSGRTEDRGNVTKPSLLGVASDQCNVD</sequence>
<name>A0ABP0XCD4_9BRYO</name>
<accession>A0ABP0XCD4</accession>